<evidence type="ECO:0000313" key="1">
    <source>
        <dbReference type="EMBL" id="MDR6593554.1"/>
    </source>
</evidence>
<dbReference type="RefSeq" id="WP_310306364.1">
    <property type="nucleotide sequence ID" value="NZ_BAAAXB010000001.1"/>
</dbReference>
<evidence type="ECO:0000313" key="2">
    <source>
        <dbReference type="Proteomes" id="UP001268819"/>
    </source>
</evidence>
<dbReference type="EMBL" id="JAVDSG010000001">
    <property type="protein sequence ID" value="MDR6593554.1"/>
    <property type="molecule type" value="Genomic_DNA"/>
</dbReference>
<accession>A0ABU1PSE4</accession>
<proteinExistence type="predicted"/>
<name>A0ABU1PSE4_9PSEU</name>
<sequence length="86" mass="9275">MRGGYANRDVTCSPGVFAEQRRLVAADASAHRSRHLGRRLRAVCGALCVPASSGRHTWCSWPLCPQCPLVRRADTIPATTRAVTSG</sequence>
<reference evidence="1 2" key="1">
    <citation type="submission" date="2023-07" db="EMBL/GenBank/DDBJ databases">
        <title>Sequencing the genomes of 1000 actinobacteria strains.</title>
        <authorList>
            <person name="Klenk H.-P."/>
        </authorList>
    </citation>
    <scope>NUCLEOTIDE SEQUENCE [LARGE SCALE GENOMIC DNA]</scope>
    <source>
        <strain evidence="1 2">DSM 43749</strain>
    </source>
</reference>
<dbReference type="Proteomes" id="UP001268819">
    <property type="component" value="Unassembled WGS sequence"/>
</dbReference>
<keyword evidence="2" id="KW-1185">Reference proteome</keyword>
<gene>
    <name evidence="1" type="ORF">J2S66_001938</name>
</gene>
<organism evidence="1 2">
    <name type="scientific">Saccharothrix longispora</name>
    <dbReference type="NCBI Taxonomy" id="33920"/>
    <lineage>
        <taxon>Bacteria</taxon>
        <taxon>Bacillati</taxon>
        <taxon>Actinomycetota</taxon>
        <taxon>Actinomycetes</taxon>
        <taxon>Pseudonocardiales</taxon>
        <taxon>Pseudonocardiaceae</taxon>
        <taxon>Saccharothrix</taxon>
    </lineage>
</organism>
<comment type="caution">
    <text evidence="1">The sequence shown here is derived from an EMBL/GenBank/DDBJ whole genome shotgun (WGS) entry which is preliminary data.</text>
</comment>
<protein>
    <submittedName>
        <fullName evidence="1">Uncharacterized protein</fullName>
    </submittedName>
</protein>